<dbReference type="AlphaFoldDB" id="A0A4Y9SIT0"/>
<dbReference type="RefSeq" id="WP_135206208.1">
    <property type="nucleotide sequence ID" value="NZ_SPVF01000076.1"/>
</dbReference>
<evidence type="ECO:0000256" key="2">
    <source>
        <dbReference type="ARBA" id="ARBA00009009"/>
    </source>
</evidence>
<evidence type="ECO:0000259" key="8">
    <source>
        <dbReference type="Pfam" id="PF13354"/>
    </source>
</evidence>
<evidence type="ECO:0000256" key="1">
    <source>
        <dbReference type="ARBA" id="ARBA00001526"/>
    </source>
</evidence>
<proteinExistence type="inferred from homology"/>
<dbReference type="GO" id="GO:0030655">
    <property type="term" value="P:beta-lactam antibiotic catabolic process"/>
    <property type="evidence" value="ECO:0007669"/>
    <property type="project" value="InterPro"/>
</dbReference>
<feature type="domain" description="Beta-lactamase class A catalytic" evidence="8">
    <location>
        <begin position="58"/>
        <end position="266"/>
    </location>
</feature>
<evidence type="ECO:0000256" key="3">
    <source>
        <dbReference type="ARBA" id="ARBA00012865"/>
    </source>
</evidence>
<feature type="chain" id="PRO_5021420390" description="Beta-lactamase" evidence="7">
    <location>
        <begin position="23"/>
        <end position="293"/>
    </location>
</feature>
<dbReference type="InterPro" id="IPR012338">
    <property type="entry name" value="Beta-lactam/transpept-like"/>
</dbReference>
<comment type="caution">
    <text evidence="9">The sequence shown here is derived from an EMBL/GenBank/DDBJ whole genome shotgun (WGS) entry which is preliminary data.</text>
</comment>
<dbReference type="InterPro" id="IPR045155">
    <property type="entry name" value="Beta-lactam_cat"/>
</dbReference>
<accession>A0A4Y9SIT0</accession>
<dbReference type="Proteomes" id="UP000298438">
    <property type="component" value="Unassembled WGS sequence"/>
</dbReference>
<dbReference type="GO" id="GO:0008800">
    <property type="term" value="F:beta-lactamase activity"/>
    <property type="evidence" value="ECO:0007669"/>
    <property type="project" value="UniProtKB-UniRule"/>
</dbReference>
<comment type="catalytic activity">
    <reaction evidence="1 6">
        <text>a beta-lactam + H2O = a substituted beta-amino acid</text>
        <dbReference type="Rhea" id="RHEA:20401"/>
        <dbReference type="ChEBI" id="CHEBI:15377"/>
        <dbReference type="ChEBI" id="CHEBI:35627"/>
        <dbReference type="ChEBI" id="CHEBI:140347"/>
        <dbReference type="EC" id="3.5.2.6"/>
    </reaction>
</comment>
<dbReference type="GO" id="GO:0046677">
    <property type="term" value="P:response to antibiotic"/>
    <property type="evidence" value="ECO:0007669"/>
    <property type="project" value="UniProtKB-UniRule"/>
</dbReference>
<gene>
    <name evidence="9" type="primary">bla</name>
    <name evidence="9" type="ORF">E4L96_05475</name>
</gene>
<dbReference type="PANTHER" id="PTHR35333:SF3">
    <property type="entry name" value="BETA-LACTAMASE-TYPE TRANSPEPTIDASE FOLD CONTAINING PROTEIN"/>
    <property type="match status" value="1"/>
</dbReference>
<feature type="signal peptide" evidence="7">
    <location>
        <begin position="1"/>
        <end position="22"/>
    </location>
</feature>
<keyword evidence="10" id="KW-1185">Reference proteome</keyword>
<dbReference type="PRINTS" id="PR00118">
    <property type="entry name" value="BLACTAMASEA"/>
</dbReference>
<sequence>MTSSTRRTVLAATLLLPFVVRAREAAPSTALARAVGELAKLEAKAGGRLGVAAYEAGKAPRVAHRADERFPMCSTFKTMAAGAVLKRSATDAGLLTRRVTYAKSDLVTYSPITEKHVAEGMTVAELCAAALQYSDNTAGNLLMQLVGGPQGVTAFARSIGDEVFRLDRWETALNTAIPGDERDTTSPAAMARSYERLLLGDALPPAQRMQLRDWMLGNTTGASRIRAGVPPEWKVADKTGTGDYGTTNDAGIAWPAADRALVMVIYFTQPSKGADAQSGVIAEAARLAAAALA</sequence>
<dbReference type="NCBIfam" id="NF033103">
    <property type="entry name" value="bla_class_A"/>
    <property type="match status" value="1"/>
</dbReference>
<evidence type="ECO:0000256" key="4">
    <source>
        <dbReference type="ARBA" id="ARBA00022801"/>
    </source>
</evidence>
<protein>
    <recommendedName>
        <fullName evidence="3 6">Beta-lactamase</fullName>
        <ecNumber evidence="3 6">3.5.2.6</ecNumber>
    </recommendedName>
</protein>
<evidence type="ECO:0000256" key="5">
    <source>
        <dbReference type="ARBA" id="ARBA00023251"/>
    </source>
</evidence>
<dbReference type="OrthoDB" id="9784149at2"/>
<dbReference type="EC" id="3.5.2.6" evidence="3 6"/>
<dbReference type="SUPFAM" id="SSF56601">
    <property type="entry name" value="beta-lactamase/transpeptidase-like"/>
    <property type="match status" value="1"/>
</dbReference>
<keyword evidence="5 6" id="KW-0046">Antibiotic resistance</keyword>
<evidence type="ECO:0000256" key="7">
    <source>
        <dbReference type="SAM" id="SignalP"/>
    </source>
</evidence>
<dbReference type="EMBL" id="SPVF01000076">
    <property type="protein sequence ID" value="TFW25527.1"/>
    <property type="molecule type" value="Genomic_DNA"/>
</dbReference>
<dbReference type="PROSITE" id="PS00146">
    <property type="entry name" value="BETA_LACTAMASE_A"/>
    <property type="match status" value="1"/>
</dbReference>
<keyword evidence="7" id="KW-0732">Signal</keyword>
<organism evidence="9 10">
    <name type="scientific">Zemynaea arenosa</name>
    <dbReference type="NCBI Taxonomy" id="2561931"/>
    <lineage>
        <taxon>Bacteria</taxon>
        <taxon>Pseudomonadati</taxon>
        <taxon>Pseudomonadota</taxon>
        <taxon>Betaproteobacteria</taxon>
        <taxon>Burkholderiales</taxon>
        <taxon>Oxalobacteraceae</taxon>
        <taxon>Telluria group</taxon>
        <taxon>Zemynaea</taxon>
    </lineage>
</organism>
<dbReference type="Pfam" id="PF13354">
    <property type="entry name" value="Beta-lactamase2"/>
    <property type="match status" value="1"/>
</dbReference>
<comment type="similarity">
    <text evidence="2 6">Belongs to the class-A beta-lactamase family.</text>
</comment>
<evidence type="ECO:0000313" key="9">
    <source>
        <dbReference type="EMBL" id="TFW25527.1"/>
    </source>
</evidence>
<evidence type="ECO:0000256" key="6">
    <source>
        <dbReference type="RuleBase" id="RU361140"/>
    </source>
</evidence>
<name>A0A4Y9SIT0_9BURK</name>
<dbReference type="InterPro" id="IPR023650">
    <property type="entry name" value="Beta-lactam_class-A_AS"/>
</dbReference>
<evidence type="ECO:0000313" key="10">
    <source>
        <dbReference type="Proteomes" id="UP000298438"/>
    </source>
</evidence>
<dbReference type="Gene3D" id="3.40.710.10">
    <property type="entry name" value="DD-peptidase/beta-lactamase superfamily"/>
    <property type="match status" value="1"/>
</dbReference>
<dbReference type="InterPro" id="IPR000871">
    <property type="entry name" value="Beta-lactam_class-A"/>
</dbReference>
<dbReference type="PANTHER" id="PTHR35333">
    <property type="entry name" value="BETA-LACTAMASE"/>
    <property type="match status" value="1"/>
</dbReference>
<keyword evidence="4 6" id="KW-0378">Hydrolase</keyword>
<reference evidence="9 10" key="1">
    <citation type="submission" date="2019-03" db="EMBL/GenBank/DDBJ databases">
        <title>Draft Genome Sequence of Massilia arenosa sp. nov., a Novel Massilia Species Isolated from a Sandy-loam Maize Soil.</title>
        <authorList>
            <person name="Raths R."/>
            <person name="Peta V."/>
            <person name="Bucking H."/>
        </authorList>
    </citation>
    <scope>NUCLEOTIDE SEQUENCE [LARGE SCALE GENOMIC DNA]</scope>
    <source>
        <strain evidence="9 10">MC02</strain>
    </source>
</reference>